<dbReference type="KEGG" id="dho:Dia5BBH33_03840"/>
<evidence type="ECO:0000313" key="1">
    <source>
        <dbReference type="EMBL" id="BBK24449.1"/>
    </source>
</evidence>
<organism evidence="1 3">
    <name type="scientific">Dialister hominis</name>
    <dbReference type="NCBI Taxonomy" id="2582419"/>
    <lineage>
        <taxon>Bacteria</taxon>
        <taxon>Bacillati</taxon>
        <taxon>Bacillota</taxon>
        <taxon>Negativicutes</taxon>
        <taxon>Veillonellales</taxon>
        <taxon>Veillonellaceae</taxon>
        <taxon>Dialister</taxon>
    </lineage>
</organism>
<protein>
    <submittedName>
        <fullName evidence="1">Uncharacterized protein</fullName>
    </submittedName>
</protein>
<gene>
    <name evidence="1" type="ORF">Dia5BBH33_03840</name>
    <name evidence="2" type="ORF">Dia5BBH33_08680</name>
</gene>
<dbReference type="GeneID" id="92717382"/>
<evidence type="ECO:0000313" key="2">
    <source>
        <dbReference type="EMBL" id="BBK24933.1"/>
    </source>
</evidence>
<dbReference type="EMBL" id="AP019697">
    <property type="protein sequence ID" value="BBK24449.1"/>
    <property type="molecule type" value="Genomic_DNA"/>
</dbReference>
<dbReference type="EMBL" id="AP019697">
    <property type="protein sequence ID" value="BBK24933.1"/>
    <property type="molecule type" value="Genomic_DNA"/>
</dbReference>
<reference evidence="3" key="1">
    <citation type="submission" date="2019-05" db="EMBL/GenBank/DDBJ databases">
        <title>Complete genome sequencing of Dialister sp. strain 5BBH33.</title>
        <authorList>
            <person name="Sakamoto M."/>
            <person name="Murakami T."/>
            <person name="Mori H."/>
        </authorList>
    </citation>
    <scope>NUCLEOTIDE SEQUENCE [LARGE SCALE GENOMIC DNA]</scope>
    <source>
        <strain evidence="3">5BBH33</strain>
    </source>
</reference>
<name>A0A8D4UTL9_9FIRM</name>
<dbReference type="Proteomes" id="UP000320585">
    <property type="component" value="Chromosome"/>
</dbReference>
<dbReference type="KEGG" id="dho:Dia5BBH33_08680"/>
<keyword evidence="3" id="KW-1185">Reference proteome</keyword>
<evidence type="ECO:0000313" key="3">
    <source>
        <dbReference type="Proteomes" id="UP000320585"/>
    </source>
</evidence>
<proteinExistence type="predicted"/>
<sequence length="50" mass="5957">MYWLYAKHHILPSVYANMDLGEKVVLRAFYAKEIEETLKEQARLNKTMGR</sequence>
<accession>A0A8D4UTL9</accession>
<reference evidence="1" key="2">
    <citation type="journal article" date="2020" name="Int. J. Syst. Evol. Microbiol.">
        <title>Dialister hominis sp. nov., isolated from human faeces.</title>
        <authorList>
            <person name="Sakamoto M."/>
            <person name="Ikeyama N."/>
            <person name="Toyoda A."/>
            <person name="Murakami T."/>
            <person name="Mori H."/>
            <person name="Iino T."/>
            <person name="Ohkuma M."/>
        </authorList>
    </citation>
    <scope>NUCLEOTIDE SEQUENCE</scope>
    <source>
        <strain evidence="1">5BBH33</strain>
    </source>
</reference>
<dbReference type="RefSeq" id="WP_162501746.1">
    <property type="nucleotide sequence ID" value="NZ_AP019697.1"/>
</dbReference>
<dbReference type="AlphaFoldDB" id="A0A8D4UTL9"/>